<organism evidence="1 2">
    <name type="scientific">Elysia marginata</name>
    <dbReference type="NCBI Taxonomy" id="1093978"/>
    <lineage>
        <taxon>Eukaryota</taxon>
        <taxon>Metazoa</taxon>
        <taxon>Spiralia</taxon>
        <taxon>Lophotrochozoa</taxon>
        <taxon>Mollusca</taxon>
        <taxon>Gastropoda</taxon>
        <taxon>Heterobranchia</taxon>
        <taxon>Euthyneura</taxon>
        <taxon>Panpulmonata</taxon>
        <taxon>Sacoglossa</taxon>
        <taxon>Placobranchoidea</taxon>
        <taxon>Plakobranchidae</taxon>
        <taxon>Elysia</taxon>
    </lineage>
</organism>
<evidence type="ECO:0000313" key="2">
    <source>
        <dbReference type="Proteomes" id="UP000762676"/>
    </source>
</evidence>
<accession>A0AAV4FK51</accession>
<dbReference type="EMBL" id="BMAT01000780">
    <property type="protein sequence ID" value="GFR73105.1"/>
    <property type="molecule type" value="Genomic_DNA"/>
</dbReference>
<comment type="caution">
    <text evidence="1">The sequence shown here is derived from an EMBL/GenBank/DDBJ whole genome shotgun (WGS) entry which is preliminary data.</text>
</comment>
<dbReference type="AlphaFoldDB" id="A0AAV4FK51"/>
<name>A0AAV4FK51_9GAST</name>
<proteinExistence type="predicted"/>
<evidence type="ECO:0000313" key="1">
    <source>
        <dbReference type="EMBL" id="GFR73105.1"/>
    </source>
</evidence>
<dbReference type="Proteomes" id="UP000762676">
    <property type="component" value="Unassembled WGS sequence"/>
</dbReference>
<reference evidence="1 2" key="1">
    <citation type="journal article" date="2021" name="Elife">
        <title>Chloroplast acquisition without the gene transfer in kleptoplastic sea slugs, Plakobranchus ocellatus.</title>
        <authorList>
            <person name="Maeda T."/>
            <person name="Takahashi S."/>
            <person name="Yoshida T."/>
            <person name="Shimamura S."/>
            <person name="Takaki Y."/>
            <person name="Nagai Y."/>
            <person name="Toyoda A."/>
            <person name="Suzuki Y."/>
            <person name="Arimoto A."/>
            <person name="Ishii H."/>
            <person name="Satoh N."/>
            <person name="Nishiyama T."/>
            <person name="Hasebe M."/>
            <person name="Maruyama T."/>
            <person name="Minagawa J."/>
            <person name="Obokata J."/>
            <person name="Shigenobu S."/>
        </authorList>
    </citation>
    <scope>NUCLEOTIDE SEQUENCE [LARGE SCALE GENOMIC DNA]</scope>
</reference>
<gene>
    <name evidence="1" type="ORF">ElyMa_000396900</name>
</gene>
<keyword evidence="2" id="KW-1185">Reference proteome</keyword>
<sequence length="381" mass="42073">MKTLVEKKLIDSDCLQTALFLQTVNDMWDFVNSSSPPAPSAKRAILSSSFAVAEAKFDFFSSFVKSWTFAAHSGKTVRSSLPFHKGWTLCLAAMKGLAEKLLIQDRSMPFLCLRKLNQDHVENLHSQIRGRNGFNDHPMLSAYVSAIKCLACQVNTSELLEASASTGANCELLCEDGEDYGTPAEELTFHSVSFAENLNTSDDIVEVQSSEDISEETECLTDVPPLNVVQVETCAYVAGVVLRSLSKRVKSIGICEKCIALGNTGAPSSSSFSRNKEYKPGSLISVSQPFVDLSCSFEKHFISVVAEGLQAKQPRAWIIGKFYKAANIDKDLFDCHLNMLLDAFLKTYCNIRIFHHVKLLSASLKKGKKGNELNKEKKLNM</sequence>
<protein>
    <submittedName>
        <fullName evidence="1">THAP domain-containing protein 9</fullName>
    </submittedName>
</protein>